<dbReference type="EnsemblFungi" id="PTTG_25805-t43_1">
    <property type="protein sequence ID" value="PTTG_25805-t43_1-p1"/>
    <property type="gene ID" value="PTTG_25805"/>
</dbReference>
<evidence type="ECO:0000313" key="3">
    <source>
        <dbReference type="Proteomes" id="UP000005240"/>
    </source>
</evidence>
<reference evidence="2" key="4">
    <citation type="submission" date="2025-05" db="UniProtKB">
        <authorList>
            <consortium name="EnsemblFungi"/>
        </authorList>
    </citation>
    <scope>IDENTIFICATION</scope>
    <source>
        <strain evidence="2">isolate 1-1 / race 1 (BBBD)</strain>
    </source>
</reference>
<proteinExistence type="predicted"/>
<dbReference type="AlphaFoldDB" id="A0A180H008"/>
<name>A0A180H008_PUCT1</name>
<feature type="non-terminal residue" evidence="1">
    <location>
        <position position="1"/>
    </location>
</feature>
<sequence>QKCLHCPKVDRRMRNSEVKLDCDVEGCQICHADVIGKPPGSARGTTVMIRSRCQTCEDNKHMFYFPRNEQYAYLFTIPEASTVKTPEKEEKVPPATTIDS</sequence>
<gene>
    <name evidence="1" type="ORF">PTTG_25805</name>
</gene>
<dbReference type="EMBL" id="ADAS02000009">
    <property type="protein sequence ID" value="OAV98114.1"/>
    <property type="molecule type" value="Genomic_DNA"/>
</dbReference>
<evidence type="ECO:0000313" key="2">
    <source>
        <dbReference type="EnsemblFungi" id="PTTG_25805-t43_1-p1"/>
    </source>
</evidence>
<organism evidence="1">
    <name type="scientific">Puccinia triticina (isolate 1-1 / race 1 (BBBD))</name>
    <name type="common">Brown leaf rust fungus</name>
    <dbReference type="NCBI Taxonomy" id="630390"/>
    <lineage>
        <taxon>Eukaryota</taxon>
        <taxon>Fungi</taxon>
        <taxon>Dikarya</taxon>
        <taxon>Basidiomycota</taxon>
        <taxon>Pucciniomycotina</taxon>
        <taxon>Pucciniomycetes</taxon>
        <taxon>Pucciniales</taxon>
        <taxon>Pucciniaceae</taxon>
        <taxon>Puccinia</taxon>
    </lineage>
</organism>
<dbReference type="Proteomes" id="UP000005240">
    <property type="component" value="Unassembled WGS sequence"/>
</dbReference>
<reference evidence="2 3" key="3">
    <citation type="journal article" date="2017" name="G3 (Bethesda)">
        <title>Comparative analysis highlights variable genome content of wheat rusts and divergence of the mating loci.</title>
        <authorList>
            <person name="Cuomo C.A."/>
            <person name="Bakkeren G."/>
            <person name="Khalil H.B."/>
            <person name="Panwar V."/>
            <person name="Joly D."/>
            <person name="Linning R."/>
            <person name="Sakthikumar S."/>
            <person name="Song X."/>
            <person name="Adiconis X."/>
            <person name="Fan L."/>
            <person name="Goldberg J.M."/>
            <person name="Levin J.Z."/>
            <person name="Young S."/>
            <person name="Zeng Q."/>
            <person name="Anikster Y."/>
            <person name="Bruce M."/>
            <person name="Wang M."/>
            <person name="Yin C."/>
            <person name="McCallum B."/>
            <person name="Szabo L.J."/>
            <person name="Hulbert S."/>
            <person name="Chen X."/>
            <person name="Fellers J.P."/>
        </authorList>
    </citation>
    <scope>NUCLEOTIDE SEQUENCE</scope>
    <source>
        <strain evidence="3">Isolate 1-1 / race 1 (BBBD)</strain>
        <strain evidence="2">isolate 1-1 / race 1 (BBBD)</strain>
    </source>
</reference>
<protein>
    <submittedName>
        <fullName evidence="1 2">Uncharacterized protein</fullName>
    </submittedName>
</protein>
<reference evidence="1" key="2">
    <citation type="submission" date="2016-05" db="EMBL/GenBank/DDBJ databases">
        <title>Comparative analysis highlights variable genome content of wheat rusts and divergence of the mating loci.</title>
        <authorList>
            <person name="Cuomo C.A."/>
            <person name="Bakkeren G."/>
            <person name="Szabo L."/>
            <person name="Khalil H."/>
            <person name="Joly D."/>
            <person name="Goldberg J."/>
            <person name="Young S."/>
            <person name="Zeng Q."/>
            <person name="Fellers J."/>
        </authorList>
    </citation>
    <scope>NUCLEOTIDE SEQUENCE [LARGE SCALE GENOMIC DNA]</scope>
    <source>
        <strain evidence="1">1-1 BBBD Race 1</strain>
    </source>
</reference>
<reference evidence="1" key="1">
    <citation type="submission" date="2009-11" db="EMBL/GenBank/DDBJ databases">
        <authorList>
            <consortium name="The Broad Institute Genome Sequencing Platform"/>
            <person name="Ward D."/>
            <person name="Feldgarden M."/>
            <person name="Earl A."/>
            <person name="Young S.K."/>
            <person name="Zeng Q."/>
            <person name="Koehrsen M."/>
            <person name="Alvarado L."/>
            <person name="Berlin A."/>
            <person name="Bochicchio J."/>
            <person name="Borenstein D."/>
            <person name="Chapman S.B."/>
            <person name="Chen Z."/>
            <person name="Engels R."/>
            <person name="Freedman E."/>
            <person name="Gellesch M."/>
            <person name="Goldberg J."/>
            <person name="Griggs A."/>
            <person name="Gujja S."/>
            <person name="Heilman E."/>
            <person name="Heiman D."/>
            <person name="Hepburn T."/>
            <person name="Howarth C."/>
            <person name="Jen D."/>
            <person name="Larson L."/>
            <person name="Lewis B."/>
            <person name="Mehta T."/>
            <person name="Park D."/>
            <person name="Pearson M."/>
            <person name="Roberts A."/>
            <person name="Saif S."/>
            <person name="Shea T."/>
            <person name="Shenoy N."/>
            <person name="Sisk P."/>
            <person name="Stolte C."/>
            <person name="Sykes S."/>
            <person name="Thomson T."/>
            <person name="Walk T."/>
            <person name="White J."/>
            <person name="Yandava C."/>
            <person name="Izard J."/>
            <person name="Baranova O.V."/>
            <person name="Blanton J.M."/>
            <person name="Tanner A.C."/>
            <person name="Dewhirst F.E."/>
            <person name="Haas B."/>
            <person name="Nusbaum C."/>
            <person name="Birren B."/>
        </authorList>
    </citation>
    <scope>NUCLEOTIDE SEQUENCE [LARGE SCALE GENOMIC DNA]</scope>
    <source>
        <strain evidence="1">1-1 BBBD Race 1</strain>
    </source>
</reference>
<evidence type="ECO:0000313" key="1">
    <source>
        <dbReference type="EMBL" id="OAV98114.1"/>
    </source>
</evidence>
<keyword evidence="3" id="KW-1185">Reference proteome</keyword>
<accession>A0A180H008</accession>
<dbReference type="VEuPathDB" id="FungiDB:PTTG_25805"/>